<accession>A0AAW9SV69</accession>
<evidence type="ECO:0000313" key="2">
    <source>
        <dbReference type="Proteomes" id="UP001223646"/>
    </source>
</evidence>
<evidence type="ECO:0000313" key="1">
    <source>
        <dbReference type="EMBL" id="MEO3717209.1"/>
    </source>
</evidence>
<reference evidence="1" key="2">
    <citation type="submission" date="2024-05" db="EMBL/GenBank/DDBJ databases">
        <authorList>
            <person name="Wolfe A."/>
        </authorList>
    </citation>
    <scope>NUCLEOTIDE SEQUENCE</scope>
    <source>
        <strain evidence="1">UMB1064</strain>
    </source>
</reference>
<sequence>MWTGRANPDSIAEREHSDEQLTNVLIAAVDLQSGDVRGTHCDALSTAPGSYDLRRTISDSDVTLSA</sequence>
<dbReference type="AlphaFoldDB" id="A0AAW9SV69"/>
<dbReference type="Proteomes" id="UP001223646">
    <property type="component" value="Unassembled WGS sequence"/>
</dbReference>
<dbReference type="EMBL" id="JASOOY020000020">
    <property type="protein sequence ID" value="MEO3717209.1"/>
    <property type="molecule type" value="Genomic_DNA"/>
</dbReference>
<name>A0AAW9SV69_CORAY</name>
<reference evidence="1" key="1">
    <citation type="submission" date="2023-05" db="EMBL/GenBank/DDBJ databases">
        <authorList>
            <person name="Du J."/>
        </authorList>
    </citation>
    <scope>NUCLEOTIDE SEQUENCE</scope>
    <source>
        <strain evidence="1">UMB1064</strain>
    </source>
</reference>
<protein>
    <submittedName>
        <fullName evidence="1">Uncharacterized protein</fullName>
    </submittedName>
</protein>
<comment type="caution">
    <text evidence="1">The sequence shown here is derived from an EMBL/GenBank/DDBJ whole genome shotgun (WGS) entry which is preliminary data.</text>
</comment>
<organism evidence="1 2">
    <name type="scientific">Corynebacterium amycolatum</name>
    <dbReference type="NCBI Taxonomy" id="43765"/>
    <lineage>
        <taxon>Bacteria</taxon>
        <taxon>Bacillati</taxon>
        <taxon>Actinomycetota</taxon>
        <taxon>Actinomycetes</taxon>
        <taxon>Mycobacteriales</taxon>
        <taxon>Corynebacteriaceae</taxon>
        <taxon>Corynebacterium</taxon>
    </lineage>
</organism>
<proteinExistence type="predicted"/>
<gene>
    <name evidence="1" type="ORF">QP460_006375</name>
</gene>
<dbReference type="RefSeq" id="WP_284825751.1">
    <property type="nucleotide sequence ID" value="NZ_JASOOY020000020.1"/>
</dbReference>